<sequence length="118" mass="13570">MNCVRSSMVLLYDEKHVSWFELPLLGSFRLFFLGEGALITTLPRKLRPLLFVPSDHDHMPVILNSVVGAPWEQARNDRPSVSIDLMSREQQFVLVLRERLPVDSWIQLIEPSQPTTLS</sequence>
<evidence type="ECO:0000313" key="2">
    <source>
        <dbReference type="Proteomes" id="UP000287651"/>
    </source>
</evidence>
<dbReference type="Proteomes" id="UP000287651">
    <property type="component" value="Unassembled WGS sequence"/>
</dbReference>
<comment type="caution">
    <text evidence="1">The sequence shown here is derived from an EMBL/GenBank/DDBJ whole genome shotgun (WGS) entry which is preliminary data.</text>
</comment>
<evidence type="ECO:0000313" key="1">
    <source>
        <dbReference type="EMBL" id="RRT60997.1"/>
    </source>
</evidence>
<reference evidence="1 2" key="1">
    <citation type="journal article" date="2014" name="Agronomy (Basel)">
        <title>A Draft Genome Sequence for Ensete ventricosum, the Drought-Tolerant Tree Against Hunger.</title>
        <authorList>
            <person name="Harrison J."/>
            <person name="Moore K.A."/>
            <person name="Paszkiewicz K."/>
            <person name="Jones T."/>
            <person name="Grant M."/>
            <person name="Ambacheew D."/>
            <person name="Muzemil S."/>
            <person name="Studholme D.J."/>
        </authorList>
    </citation>
    <scope>NUCLEOTIDE SEQUENCE [LARGE SCALE GENOMIC DNA]</scope>
</reference>
<organism evidence="1 2">
    <name type="scientific">Ensete ventricosum</name>
    <name type="common">Abyssinian banana</name>
    <name type="synonym">Musa ensete</name>
    <dbReference type="NCBI Taxonomy" id="4639"/>
    <lineage>
        <taxon>Eukaryota</taxon>
        <taxon>Viridiplantae</taxon>
        <taxon>Streptophyta</taxon>
        <taxon>Embryophyta</taxon>
        <taxon>Tracheophyta</taxon>
        <taxon>Spermatophyta</taxon>
        <taxon>Magnoliopsida</taxon>
        <taxon>Liliopsida</taxon>
        <taxon>Zingiberales</taxon>
        <taxon>Musaceae</taxon>
        <taxon>Ensete</taxon>
    </lineage>
</organism>
<accession>A0A426ZAH2</accession>
<name>A0A426ZAH2_ENSVE</name>
<gene>
    <name evidence="1" type="ORF">B296_00020258</name>
</gene>
<proteinExistence type="predicted"/>
<dbReference type="EMBL" id="AMZH03007575">
    <property type="protein sequence ID" value="RRT60997.1"/>
    <property type="molecule type" value="Genomic_DNA"/>
</dbReference>
<protein>
    <submittedName>
        <fullName evidence="1">Uncharacterized protein</fullName>
    </submittedName>
</protein>
<dbReference type="AlphaFoldDB" id="A0A426ZAH2"/>